<evidence type="ECO:0000313" key="2">
    <source>
        <dbReference type="Proteomes" id="UP000275510"/>
    </source>
</evidence>
<dbReference type="PROSITE" id="PS51257">
    <property type="entry name" value="PROKAR_LIPOPROTEIN"/>
    <property type="match status" value="1"/>
</dbReference>
<dbReference type="AlphaFoldDB" id="A0A223MGY9"/>
<protein>
    <recommendedName>
        <fullName evidence="3">Lipoprotein</fullName>
    </recommendedName>
</protein>
<reference evidence="1 2" key="1">
    <citation type="submission" date="2018-12" db="EMBL/GenBank/DDBJ databases">
        <authorList>
            <consortium name="Pathogen Informatics"/>
        </authorList>
    </citation>
    <scope>NUCLEOTIDE SEQUENCE [LARGE SCALE GENOMIC DNA]</scope>
    <source>
        <strain evidence="1 2">NCTC10976</strain>
    </source>
</reference>
<sequence>MKKVILLVASILAISACSQSKNVYFNGAEGSNSGIKYESTTKEFSLN</sequence>
<evidence type="ECO:0000313" key="1">
    <source>
        <dbReference type="EMBL" id="VEJ16632.1"/>
    </source>
</evidence>
<organism evidence="1 2">
    <name type="scientific">Actinobacillus pleuropneumoniae</name>
    <name type="common">Haemophilus pleuropneumoniae</name>
    <dbReference type="NCBI Taxonomy" id="715"/>
    <lineage>
        <taxon>Bacteria</taxon>
        <taxon>Pseudomonadati</taxon>
        <taxon>Pseudomonadota</taxon>
        <taxon>Gammaproteobacteria</taxon>
        <taxon>Pasteurellales</taxon>
        <taxon>Pasteurellaceae</taxon>
        <taxon>Actinobacillus</taxon>
    </lineage>
</organism>
<proteinExistence type="predicted"/>
<dbReference type="RefSeq" id="WP_005596997.1">
    <property type="nucleotide sequence ID" value="NZ_CBDBSW010000007.1"/>
</dbReference>
<name>A0A223MGY9_ACTPL</name>
<accession>A0A223MGY9</accession>
<dbReference type="Proteomes" id="UP000275510">
    <property type="component" value="Chromosome"/>
</dbReference>
<gene>
    <name evidence="1" type="ORF">NCTC10976_00723</name>
</gene>
<dbReference type="EMBL" id="LR134515">
    <property type="protein sequence ID" value="VEJ16632.1"/>
    <property type="molecule type" value="Genomic_DNA"/>
</dbReference>
<evidence type="ECO:0008006" key="3">
    <source>
        <dbReference type="Google" id="ProtNLM"/>
    </source>
</evidence>